<proteinExistence type="inferred from homology"/>
<dbReference type="EMBL" id="KN833696">
    <property type="protein sequence ID" value="KIK27473.1"/>
    <property type="molecule type" value="Genomic_DNA"/>
</dbReference>
<reference evidence="9" key="2">
    <citation type="submission" date="2015-01" db="EMBL/GenBank/DDBJ databases">
        <title>Evolutionary Origins and Diversification of the Mycorrhizal Mutualists.</title>
        <authorList>
            <consortium name="DOE Joint Genome Institute"/>
            <consortium name="Mycorrhizal Genomics Consortium"/>
            <person name="Kohler A."/>
            <person name="Kuo A."/>
            <person name="Nagy L.G."/>
            <person name="Floudas D."/>
            <person name="Copeland A."/>
            <person name="Barry K.W."/>
            <person name="Cichocki N."/>
            <person name="Veneault-Fourrey C."/>
            <person name="LaButti K."/>
            <person name="Lindquist E.A."/>
            <person name="Lipzen A."/>
            <person name="Lundell T."/>
            <person name="Morin E."/>
            <person name="Murat C."/>
            <person name="Riley R."/>
            <person name="Ohm R."/>
            <person name="Sun H."/>
            <person name="Tunlid A."/>
            <person name="Henrissat B."/>
            <person name="Grigoriev I.V."/>
            <person name="Hibbett D.S."/>
            <person name="Martin F."/>
        </authorList>
    </citation>
    <scope>NUCLEOTIDE SEQUENCE [LARGE SCALE GENOMIC DNA]</scope>
    <source>
        <strain evidence="9">441</strain>
    </source>
</reference>
<dbReference type="PIRSF" id="PIRSF018300">
    <property type="entry name" value="DNA_pol_alph_2"/>
    <property type="match status" value="1"/>
</dbReference>
<dbReference type="STRING" id="765257.A0A0D0A611"/>
<dbReference type="OrthoDB" id="336885at2759"/>
<dbReference type="InterPro" id="IPR016722">
    <property type="entry name" value="DNA_pol_alpha_bsu"/>
</dbReference>
<comment type="similarity">
    <text evidence="2">Belongs to the DNA polymerase alpha subunit B family.</text>
</comment>
<sequence>MSTDNLRNEIEQHFGETVVADDALLGDCMSLCRTFNISAQDLSFKWQAINFNNKRSLQIFTPQSVVELRAQLQSGQAKAVASSVSRNFARGRGTLRGKLRHVAAKKLDETLSTSKVIFQCPGMDELSRKSRSYRYMHEKVLERSEVLDDRIDCFAELVQRHYHVEELGDPACATEETVTVVGRIVLDAEAASSGVKINESSLVLESSRMMGSGVRVPIRLTSETKLRGSIKGTTGVSFFPGAIVALRGRNGGGGFFSVDDVLALPPAQAPSPPLSDPSASFSMYIACGPFTQDSDLQYKPWAQLFQKLISTKPAVVLLIGPFVDADHPQIVAGDIGKTPSEIFERVFQEALRDFLSQSPGSIVLLVPSVRDIISDHVVFPQSELRSFGTDPRIHYLPNPCRFSLNGLSFGVTSVDVLFHLRKEEYFKRLQDVDPSVSDHAQTSDAMVSLARNLLQQRSFYPIFPVPLDVSHEVNLDVTHSEGLRLGTEDECAPDVLVLPSRLKQFSKAVDNSMVINPSFVQKGCYAQLSYAGQASGIPRDRVDVEISKIA</sequence>
<evidence type="ECO:0000313" key="8">
    <source>
        <dbReference type="EMBL" id="KIK27473.1"/>
    </source>
</evidence>
<gene>
    <name evidence="8" type="ORF">PISMIDRAFT_674830</name>
</gene>
<dbReference type="GO" id="GO:0003677">
    <property type="term" value="F:DNA binding"/>
    <property type="evidence" value="ECO:0007669"/>
    <property type="project" value="InterPro"/>
</dbReference>
<evidence type="ECO:0000256" key="5">
    <source>
        <dbReference type="ARBA" id="ARBA00023242"/>
    </source>
</evidence>
<dbReference type="Proteomes" id="UP000054018">
    <property type="component" value="Unassembled WGS sequence"/>
</dbReference>
<keyword evidence="9" id="KW-1185">Reference proteome</keyword>
<evidence type="ECO:0000256" key="4">
    <source>
        <dbReference type="ARBA" id="ARBA00022705"/>
    </source>
</evidence>
<evidence type="ECO:0000256" key="3">
    <source>
        <dbReference type="ARBA" id="ARBA00018596"/>
    </source>
</evidence>
<dbReference type="PANTHER" id="PTHR23061:SF12">
    <property type="entry name" value="DNA POLYMERASE ALPHA SUBUNIT B"/>
    <property type="match status" value="1"/>
</dbReference>
<evidence type="ECO:0000256" key="1">
    <source>
        <dbReference type="ARBA" id="ARBA00004123"/>
    </source>
</evidence>
<dbReference type="HOGENOM" id="CLU_014923_2_1_1"/>
<feature type="domain" description="DNA polymerase alpha/delta/epsilon subunit B" evidence="6">
    <location>
        <begin position="284"/>
        <end position="507"/>
    </location>
</feature>
<evidence type="ECO:0000259" key="7">
    <source>
        <dbReference type="Pfam" id="PF22062"/>
    </source>
</evidence>
<organism evidence="8 9">
    <name type="scientific">Pisolithus microcarpus 441</name>
    <dbReference type="NCBI Taxonomy" id="765257"/>
    <lineage>
        <taxon>Eukaryota</taxon>
        <taxon>Fungi</taxon>
        <taxon>Dikarya</taxon>
        <taxon>Basidiomycota</taxon>
        <taxon>Agaricomycotina</taxon>
        <taxon>Agaricomycetes</taxon>
        <taxon>Agaricomycetidae</taxon>
        <taxon>Boletales</taxon>
        <taxon>Sclerodermatineae</taxon>
        <taxon>Pisolithaceae</taxon>
        <taxon>Pisolithus</taxon>
    </lineage>
</organism>
<reference evidence="8 9" key="1">
    <citation type="submission" date="2014-04" db="EMBL/GenBank/DDBJ databases">
        <authorList>
            <consortium name="DOE Joint Genome Institute"/>
            <person name="Kuo A."/>
            <person name="Kohler A."/>
            <person name="Costa M.D."/>
            <person name="Nagy L.G."/>
            <person name="Floudas D."/>
            <person name="Copeland A."/>
            <person name="Barry K.W."/>
            <person name="Cichocki N."/>
            <person name="Veneault-Fourrey C."/>
            <person name="LaButti K."/>
            <person name="Lindquist E.A."/>
            <person name="Lipzen A."/>
            <person name="Lundell T."/>
            <person name="Morin E."/>
            <person name="Murat C."/>
            <person name="Sun H."/>
            <person name="Tunlid A."/>
            <person name="Henrissat B."/>
            <person name="Grigoriev I.V."/>
            <person name="Hibbett D.S."/>
            <person name="Martin F."/>
            <person name="Nordberg H.P."/>
            <person name="Cantor M.N."/>
            <person name="Hua S.X."/>
        </authorList>
    </citation>
    <scope>NUCLEOTIDE SEQUENCE [LARGE SCALE GENOMIC DNA]</scope>
    <source>
        <strain evidence="8 9">441</strain>
    </source>
</reference>
<dbReference type="Pfam" id="PF04042">
    <property type="entry name" value="DNA_pol_E_B"/>
    <property type="match status" value="1"/>
</dbReference>
<keyword evidence="4" id="KW-0235">DNA replication</keyword>
<keyword evidence="5" id="KW-0539">Nucleus</keyword>
<comment type="subcellular location">
    <subcellularLocation>
        <location evidence="1">Nucleus</location>
    </subcellularLocation>
</comment>
<protein>
    <recommendedName>
        <fullName evidence="3">DNA polymerase alpha subunit B</fullName>
    </recommendedName>
</protein>
<evidence type="ECO:0000256" key="2">
    <source>
        <dbReference type="ARBA" id="ARBA00007299"/>
    </source>
</evidence>
<dbReference type="Pfam" id="PF22062">
    <property type="entry name" value="OB_DPOA2"/>
    <property type="match status" value="1"/>
</dbReference>
<feature type="domain" description="DNA polymerase alpha subunit B OB" evidence="7">
    <location>
        <begin position="144"/>
        <end position="263"/>
    </location>
</feature>
<dbReference type="PANTHER" id="PTHR23061">
    <property type="entry name" value="DNA POLYMERASE 2 ALPHA 70 KDA SUBUNIT"/>
    <property type="match status" value="1"/>
</dbReference>
<dbReference type="AlphaFoldDB" id="A0A0D0A611"/>
<evidence type="ECO:0000313" key="9">
    <source>
        <dbReference type="Proteomes" id="UP000054018"/>
    </source>
</evidence>
<accession>A0A0D0A611</accession>
<evidence type="ECO:0000259" key="6">
    <source>
        <dbReference type="Pfam" id="PF04042"/>
    </source>
</evidence>
<dbReference type="InterPro" id="IPR054300">
    <property type="entry name" value="OB_DPOA2"/>
</dbReference>
<name>A0A0D0A611_9AGAM</name>
<dbReference type="GO" id="GO:0005658">
    <property type="term" value="C:alpha DNA polymerase:primase complex"/>
    <property type="evidence" value="ECO:0007669"/>
    <property type="project" value="TreeGrafter"/>
</dbReference>
<dbReference type="GO" id="GO:0006270">
    <property type="term" value="P:DNA replication initiation"/>
    <property type="evidence" value="ECO:0007669"/>
    <property type="project" value="TreeGrafter"/>
</dbReference>
<dbReference type="Gene3D" id="3.60.21.60">
    <property type="match status" value="2"/>
</dbReference>
<dbReference type="InterPro" id="IPR007185">
    <property type="entry name" value="DNA_pol_a/d/e_bsu"/>
</dbReference>